<evidence type="ECO:0000313" key="2">
    <source>
        <dbReference type="Proteomes" id="UP000548632"/>
    </source>
</evidence>
<protein>
    <submittedName>
        <fullName evidence="1">Uncharacterized protein</fullName>
    </submittedName>
</protein>
<organism evidence="1 2">
    <name type="scientific">Thiospirillum jenense</name>
    <dbReference type="NCBI Taxonomy" id="1653858"/>
    <lineage>
        <taxon>Bacteria</taxon>
        <taxon>Pseudomonadati</taxon>
        <taxon>Pseudomonadota</taxon>
        <taxon>Gammaproteobacteria</taxon>
        <taxon>Chromatiales</taxon>
        <taxon>Chromatiaceae</taxon>
        <taxon>Thiospirillum</taxon>
    </lineage>
</organism>
<accession>A0A839HFR0</accession>
<keyword evidence="2" id="KW-1185">Reference proteome</keyword>
<comment type="caution">
    <text evidence="1">The sequence shown here is derived from an EMBL/GenBank/DDBJ whole genome shotgun (WGS) entry which is preliminary data.</text>
</comment>
<evidence type="ECO:0000313" key="1">
    <source>
        <dbReference type="EMBL" id="MBB1126186.1"/>
    </source>
</evidence>
<sequence>MVEWERNLPSPIVYLNPLPPFTKGARMTTVLINSLTLLQRGNKNLIQLMMLNCKDAVGGQPN</sequence>
<proteinExistence type="predicted"/>
<name>A0A839HFR0_9GAMM</name>
<dbReference type="AlphaFoldDB" id="A0A839HFR0"/>
<dbReference type="RefSeq" id="WP_182583817.1">
    <property type="nucleotide sequence ID" value="NZ_JABVCQ010000015.1"/>
</dbReference>
<gene>
    <name evidence="1" type="ORF">HUK38_08075</name>
</gene>
<dbReference type="Proteomes" id="UP000548632">
    <property type="component" value="Unassembled WGS sequence"/>
</dbReference>
<dbReference type="EMBL" id="JABVCQ010000015">
    <property type="protein sequence ID" value="MBB1126186.1"/>
    <property type="molecule type" value="Genomic_DNA"/>
</dbReference>
<reference evidence="1 2" key="1">
    <citation type="journal article" date="2020" name="Arch. Microbiol.">
        <title>The genome sequence of the giant phototrophic gammaproteobacterium Thiospirillum jenense gives insight into its physiological properties and phylogenetic relationships.</title>
        <authorList>
            <person name="Imhoff J.F."/>
            <person name="Meyer T.E."/>
            <person name="Kyndt J.A."/>
        </authorList>
    </citation>
    <scope>NUCLEOTIDE SEQUENCE [LARGE SCALE GENOMIC DNA]</scope>
    <source>
        <strain evidence="1 2">DSM 216</strain>
    </source>
</reference>